<feature type="domain" description="HMA" evidence="9">
    <location>
        <begin position="268"/>
        <end position="332"/>
    </location>
</feature>
<evidence type="ECO:0000256" key="1">
    <source>
        <dbReference type="ARBA" id="ARBA00004141"/>
    </source>
</evidence>
<keyword evidence="5 8" id="KW-1133">Transmembrane helix</keyword>
<proteinExistence type="inferred from homology"/>
<dbReference type="InterPro" id="IPR006121">
    <property type="entry name" value="HMA_dom"/>
</dbReference>
<evidence type="ECO:0000256" key="8">
    <source>
        <dbReference type="SAM" id="Phobius"/>
    </source>
</evidence>
<reference evidence="11" key="2">
    <citation type="submission" date="2025-08" db="UniProtKB">
        <authorList>
            <consortium name="RefSeq"/>
        </authorList>
    </citation>
    <scope>IDENTIFICATION</scope>
</reference>
<dbReference type="Pfam" id="PF00403">
    <property type="entry name" value="HMA"/>
    <property type="match status" value="1"/>
</dbReference>
<feature type="transmembrane region" description="Helical" evidence="8">
    <location>
        <begin position="207"/>
        <end position="225"/>
    </location>
</feature>
<evidence type="ECO:0000256" key="6">
    <source>
        <dbReference type="ARBA" id="ARBA00023136"/>
    </source>
</evidence>
<evidence type="ECO:0000313" key="10">
    <source>
        <dbReference type="Proteomes" id="UP000694930"/>
    </source>
</evidence>
<dbReference type="PROSITE" id="PS50846">
    <property type="entry name" value="HMA_2"/>
    <property type="match status" value="1"/>
</dbReference>
<keyword evidence="10" id="KW-1185">Reference proteome</keyword>
<dbReference type="Gene3D" id="3.30.70.100">
    <property type="match status" value="1"/>
</dbReference>
<dbReference type="RefSeq" id="XP_027770922.1">
    <property type="nucleotide sequence ID" value="XM_027915121.1"/>
</dbReference>
<dbReference type="PANTHER" id="PTHR11266">
    <property type="entry name" value="PEROXISOMAL MEMBRANE PROTEIN 2, PXMP2 MPV17"/>
    <property type="match status" value="1"/>
</dbReference>
<dbReference type="SUPFAM" id="SSF55008">
    <property type="entry name" value="HMA, heavy metal-associated domain"/>
    <property type="match status" value="1"/>
</dbReference>
<dbReference type="PANTHER" id="PTHR11266:SF80">
    <property type="entry name" value="PEROXISOMAL MEMBRANE PROTEIN 2"/>
    <property type="match status" value="1"/>
</dbReference>
<dbReference type="Proteomes" id="UP000694930">
    <property type="component" value="Chromosome 3"/>
</dbReference>
<evidence type="ECO:0000259" key="9">
    <source>
        <dbReference type="PROSITE" id="PS50846"/>
    </source>
</evidence>
<reference evidence="10" key="1">
    <citation type="journal article" date="2014" name="Nat. Genet.">
        <title>The genome of the stress-tolerant wild tomato species Solanum pennellii.</title>
        <authorList>
            <person name="Bolger A."/>
            <person name="Scossa F."/>
            <person name="Bolger M.E."/>
            <person name="Lanz C."/>
            <person name="Maumus F."/>
            <person name="Tohge T."/>
            <person name="Quesneville H."/>
            <person name="Alseekh S."/>
            <person name="Sorensen I."/>
            <person name="Lichtenstein G."/>
            <person name="Fich E.A."/>
            <person name="Conte M."/>
            <person name="Keller H."/>
            <person name="Schneeberger K."/>
            <person name="Schwacke R."/>
            <person name="Ofner I."/>
            <person name="Vrebalov J."/>
            <person name="Xu Y."/>
            <person name="Osorio S."/>
            <person name="Aflitos S.A."/>
            <person name="Schijlen E."/>
            <person name="Jimenez-Gomez J.M."/>
            <person name="Ryngajllo M."/>
            <person name="Kimura S."/>
            <person name="Kumar R."/>
            <person name="Koenig D."/>
            <person name="Headland L.R."/>
            <person name="Maloof J.N."/>
            <person name="Sinha N."/>
            <person name="van Ham R.C."/>
            <person name="Lankhorst R.K."/>
            <person name="Mao L."/>
            <person name="Vogel A."/>
            <person name="Arsova B."/>
            <person name="Panstruga R."/>
            <person name="Fei Z."/>
            <person name="Rose J.K."/>
            <person name="Zamir D."/>
            <person name="Carrari F."/>
            <person name="Giovannoni J.J."/>
            <person name="Weigel D."/>
            <person name="Usadel B."/>
            <person name="Fernie A.R."/>
        </authorList>
    </citation>
    <scope>NUCLEOTIDE SEQUENCE [LARGE SCALE GENOMIC DNA]</scope>
    <source>
        <strain evidence="10">cv. LA0716</strain>
    </source>
</reference>
<feature type="transmembrane region" description="Helical" evidence="8">
    <location>
        <begin position="166"/>
        <end position="187"/>
    </location>
</feature>
<evidence type="ECO:0000256" key="4">
    <source>
        <dbReference type="ARBA" id="ARBA00022692"/>
    </source>
</evidence>
<feature type="region of interest" description="Disordered" evidence="7">
    <location>
        <begin position="34"/>
        <end position="56"/>
    </location>
</feature>
<organism evidence="10 11">
    <name type="scientific">Solanum pennellii</name>
    <name type="common">Tomato</name>
    <name type="synonym">Lycopersicon pennellii</name>
    <dbReference type="NCBI Taxonomy" id="28526"/>
    <lineage>
        <taxon>Eukaryota</taxon>
        <taxon>Viridiplantae</taxon>
        <taxon>Streptophyta</taxon>
        <taxon>Embryophyta</taxon>
        <taxon>Tracheophyta</taxon>
        <taxon>Spermatophyta</taxon>
        <taxon>Magnoliopsida</taxon>
        <taxon>eudicotyledons</taxon>
        <taxon>Gunneridae</taxon>
        <taxon>Pentapetalae</taxon>
        <taxon>asterids</taxon>
        <taxon>lamiids</taxon>
        <taxon>Solanales</taxon>
        <taxon>Solanaceae</taxon>
        <taxon>Solanoideae</taxon>
        <taxon>Solaneae</taxon>
        <taxon>Solanum</taxon>
        <taxon>Solanum subgen. Lycopersicon</taxon>
    </lineage>
</organism>
<evidence type="ECO:0000256" key="7">
    <source>
        <dbReference type="SAM" id="MobiDB-lite"/>
    </source>
</evidence>
<sequence>MASNASIFTRNSLLSVQVVGFPRLPVSQLHARTRIQPNPPHTTRLGLSSSSISSSTNGLKSLYLSDVGTRWFVSRSKFQMSAVSGDGGGGYGGSGDGNSGGGDNGSNSGGGEGGKNWSLLAWYLSLLEKYPVWTKAVTSALLTLFGDLICQLWIDQVASVDVKRTLLFTFLGLVLVGPTLHFWYLYLSRLVTTPGVAGTLMRLVLDQFLFAPIFVGVFLSSLVTLEGRSSQVIPKLQQEWFSSVLANWQLWIPFQFFNFRFVPQQFQVGEAEFKISMYCQGCEKQIAKIISKIKGVEEFMTDMNNHKVVVKGRINADKVLKKLKKKTGKKVEMVIKEEESKKNSEKKEGDLQLMKQNPRDITEALIIGYCGDSMLYTMFSDENANACSIM</sequence>
<comment type="similarity">
    <text evidence="3">Belongs to the peroxisomal membrane protein PXMP2/4 family.</text>
</comment>
<name>A0ABM1V5A4_SOLPN</name>
<dbReference type="CDD" id="cd00371">
    <property type="entry name" value="HMA"/>
    <property type="match status" value="1"/>
</dbReference>
<dbReference type="InterPro" id="IPR007248">
    <property type="entry name" value="Mpv17_PMP22"/>
</dbReference>
<keyword evidence="6 8" id="KW-0472">Membrane</keyword>
<evidence type="ECO:0000256" key="3">
    <source>
        <dbReference type="ARBA" id="ARBA00006824"/>
    </source>
</evidence>
<accession>A0ABM1V5A4</accession>
<gene>
    <name evidence="11" type="primary">LOC107012351</name>
</gene>
<comment type="subcellular location">
    <subcellularLocation>
        <location evidence="1">Membrane</location>
        <topology evidence="1">Multi-pass membrane protein</topology>
    </subcellularLocation>
    <subcellularLocation>
        <location evidence="2">Membrane</location>
        <topology evidence="2">Peripheral membrane protein</topology>
    </subcellularLocation>
</comment>
<feature type="region of interest" description="Disordered" evidence="7">
    <location>
        <begin position="89"/>
        <end position="110"/>
    </location>
</feature>
<protein>
    <submittedName>
        <fullName evidence="11">Uncharacterized protein LOC107012351 isoform X2</fullName>
    </submittedName>
</protein>
<evidence type="ECO:0000313" key="11">
    <source>
        <dbReference type="RefSeq" id="XP_027770922.1"/>
    </source>
</evidence>
<keyword evidence="4 8" id="KW-0812">Transmembrane</keyword>
<evidence type="ECO:0000256" key="5">
    <source>
        <dbReference type="ARBA" id="ARBA00022989"/>
    </source>
</evidence>
<dbReference type="GeneID" id="107012351"/>
<dbReference type="InterPro" id="IPR036163">
    <property type="entry name" value="HMA_dom_sf"/>
</dbReference>
<dbReference type="Pfam" id="PF04117">
    <property type="entry name" value="Mpv17_PMP22"/>
    <property type="match status" value="1"/>
</dbReference>
<evidence type="ECO:0000256" key="2">
    <source>
        <dbReference type="ARBA" id="ARBA00004170"/>
    </source>
</evidence>